<name>A0A833S1P9_9HYME</name>
<reference evidence="2" key="1">
    <citation type="submission" date="2019-11" db="EMBL/GenBank/DDBJ databases">
        <title>The nuclear and mitochondrial genomes of Frieseomelitta varia - a highly eusocial stingless bee (Meliponini) with a permanently sterile worker caste.</title>
        <authorList>
            <person name="Freitas F.C.P."/>
            <person name="Lourenco A.P."/>
            <person name="Nunes F.M.F."/>
            <person name="Paschoal A.R."/>
            <person name="Abreu F.C.P."/>
            <person name="Barbin F.O."/>
            <person name="Bataglia L."/>
            <person name="Cardoso-Junior C.A.M."/>
            <person name="Cervoni M.S."/>
            <person name="Silva S.R."/>
            <person name="Dalarmi F."/>
            <person name="Del Lama M.A."/>
            <person name="Depintor T.S."/>
            <person name="Ferreira K.M."/>
            <person name="Goria P.S."/>
            <person name="Jaskot M.C."/>
            <person name="Lago D.C."/>
            <person name="Luna-Lucena D."/>
            <person name="Moda L.M."/>
            <person name="Nascimento L."/>
            <person name="Pedrino M."/>
            <person name="Rabico F.O."/>
            <person name="Sanches F.C."/>
            <person name="Santos D.E."/>
            <person name="Santos C.G."/>
            <person name="Vieira J."/>
            <person name="Lopes T.F."/>
            <person name="Barchuk A.R."/>
            <person name="Hartfelder K."/>
            <person name="Simoes Z.L.P."/>
            <person name="Bitondi M.M.G."/>
            <person name="Pinheiro D.G."/>
        </authorList>
    </citation>
    <scope>NUCLEOTIDE SEQUENCE</scope>
    <source>
        <strain evidence="2">USP_RPSP 00005682</strain>
        <tissue evidence="2">Whole individual</tissue>
    </source>
</reference>
<dbReference type="Proteomes" id="UP000655588">
    <property type="component" value="Unassembled WGS sequence"/>
</dbReference>
<protein>
    <submittedName>
        <fullName evidence="2">Uncharacterized protein</fullName>
    </submittedName>
</protein>
<feature type="region of interest" description="Disordered" evidence="1">
    <location>
        <begin position="47"/>
        <end position="158"/>
    </location>
</feature>
<feature type="compositionally biased region" description="Polar residues" evidence="1">
    <location>
        <begin position="58"/>
        <end position="67"/>
    </location>
</feature>
<accession>A0A833S1P9</accession>
<gene>
    <name evidence="2" type="ORF">E2986_14063</name>
</gene>
<evidence type="ECO:0000313" key="3">
    <source>
        <dbReference type="Proteomes" id="UP000655588"/>
    </source>
</evidence>
<comment type="caution">
    <text evidence="2">The sequence shown here is derived from an EMBL/GenBank/DDBJ whole genome shotgun (WGS) entry which is preliminary data.</text>
</comment>
<organism evidence="2 3">
    <name type="scientific">Frieseomelitta varia</name>
    <dbReference type="NCBI Taxonomy" id="561572"/>
    <lineage>
        <taxon>Eukaryota</taxon>
        <taxon>Metazoa</taxon>
        <taxon>Ecdysozoa</taxon>
        <taxon>Arthropoda</taxon>
        <taxon>Hexapoda</taxon>
        <taxon>Insecta</taxon>
        <taxon>Pterygota</taxon>
        <taxon>Neoptera</taxon>
        <taxon>Endopterygota</taxon>
        <taxon>Hymenoptera</taxon>
        <taxon>Apocrita</taxon>
        <taxon>Aculeata</taxon>
        <taxon>Apoidea</taxon>
        <taxon>Anthophila</taxon>
        <taxon>Apidae</taxon>
        <taxon>Frieseomelitta</taxon>
    </lineage>
</organism>
<evidence type="ECO:0000256" key="1">
    <source>
        <dbReference type="SAM" id="MobiDB-lite"/>
    </source>
</evidence>
<proteinExistence type="predicted"/>
<sequence>MSMFRSNITDVTVIRSVSDAVEPSSKYSSMRRCNGFLRRPEILETVYSVEEDGDSENNQDPSESTENSECEERRTKNLGNGKGRLQDLYGSFERLAQEADSPPSERPRDESQQAQGNEQSPISHKAKRRKVQEDKQGKIEKLGGVEGTAEKLGGEREQNRYIVGSILRLKSLDIKALRNSAKDCHVDNRVDKNNKF</sequence>
<evidence type="ECO:0000313" key="2">
    <source>
        <dbReference type="EMBL" id="KAF3425346.1"/>
    </source>
</evidence>
<feature type="compositionally biased region" description="Polar residues" evidence="1">
    <location>
        <begin position="112"/>
        <end position="122"/>
    </location>
</feature>
<dbReference type="EMBL" id="WNWW01000401">
    <property type="protein sequence ID" value="KAF3425346.1"/>
    <property type="molecule type" value="Genomic_DNA"/>
</dbReference>
<dbReference type="AlphaFoldDB" id="A0A833S1P9"/>
<keyword evidence="3" id="KW-1185">Reference proteome</keyword>
<feature type="compositionally biased region" description="Basic and acidic residues" evidence="1">
    <location>
        <begin position="131"/>
        <end position="158"/>
    </location>
</feature>